<gene>
    <name evidence="2" type="ORF">D9757_014652</name>
</gene>
<dbReference type="Proteomes" id="UP000518752">
    <property type="component" value="Unassembled WGS sequence"/>
</dbReference>
<keyword evidence="3" id="KW-1185">Reference proteome</keyword>
<accession>A0A8H5C8T7</accession>
<evidence type="ECO:0000313" key="2">
    <source>
        <dbReference type="EMBL" id="KAF5336819.1"/>
    </source>
</evidence>
<evidence type="ECO:0000313" key="3">
    <source>
        <dbReference type="Proteomes" id="UP000518752"/>
    </source>
</evidence>
<dbReference type="InterPro" id="IPR038136">
    <property type="entry name" value="CofD-like_dom_sf"/>
</dbReference>
<dbReference type="AlphaFoldDB" id="A0A8H5C8T7"/>
<dbReference type="PANTHER" id="PTHR31240">
    <property type="entry name" value="MATERNAL EFFECT EMBRYO ARREST 18"/>
    <property type="match status" value="1"/>
</dbReference>
<evidence type="ECO:0000256" key="1">
    <source>
        <dbReference type="SAM" id="MobiDB-lite"/>
    </source>
</evidence>
<name>A0A8H5C8T7_9AGAR</name>
<dbReference type="PANTHER" id="PTHR31240:SF0">
    <property type="entry name" value="MATERNAL EFFECT EMBRYO ARREST 18"/>
    <property type="match status" value="1"/>
</dbReference>
<dbReference type="Pfam" id="PF01933">
    <property type="entry name" value="CofD"/>
    <property type="match status" value="1"/>
</dbReference>
<sequence>MDSAKPTSSSLGIQGKPFPDSPGSSVFDLPIQNAPAATRATPHLDQRPPSLQAHLSLTVGQSSPIDSASFVVISGGTGGNAICTAFTKACYVLPVSDDGGSSSEIIRVLGGPSIGDIRSRLVRLIPPAPASSPLDAIRTLLAHRLPPHYSERQAREEWREIVEGRSALWNGIPTDRKETIRGFLVYFESELLKRAHKIFTFINGSIGNYFLAAAQGFFRSLPSAIFLFSSITNSQANILPVIITNHTVTIAAQLEDGERIVGQCDISHPVPEAPTINILDANNEWSPLRSENRPQNVMFQAQGKDQFEPLVSRISKIMYINAYGNEIHPSPNPEYLSSLKSNDVLVYSCGSLWTSIMPCLALRGVAREIASSPSLQAKILLLNCENDRETDGYSAVDYIEAIARTLNSQYQPSTFGLGYASTMYPISAFITDLVYLRGSAISVDVRKIAALGVRCTEIVSEGDHSIPKFTVDLVKRAVNKILTREPRE</sequence>
<reference evidence="2 3" key="1">
    <citation type="journal article" date="2020" name="ISME J.">
        <title>Uncovering the hidden diversity of litter-decomposition mechanisms in mushroom-forming fungi.</title>
        <authorList>
            <person name="Floudas D."/>
            <person name="Bentzer J."/>
            <person name="Ahren D."/>
            <person name="Johansson T."/>
            <person name="Persson P."/>
            <person name="Tunlid A."/>
        </authorList>
    </citation>
    <scope>NUCLEOTIDE SEQUENCE [LARGE SCALE GENOMIC DNA]</scope>
    <source>
        <strain evidence="2 3">CBS 406.79</strain>
    </source>
</reference>
<protein>
    <submittedName>
        <fullName evidence="2">Uncharacterized protein</fullName>
    </submittedName>
</protein>
<dbReference type="SUPFAM" id="SSF142338">
    <property type="entry name" value="CofD-like"/>
    <property type="match status" value="1"/>
</dbReference>
<dbReference type="EMBL" id="JAACJN010000623">
    <property type="protein sequence ID" value="KAF5336819.1"/>
    <property type="molecule type" value="Genomic_DNA"/>
</dbReference>
<dbReference type="GO" id="GO:0043743">
    <property type="term" value="F:LPPG:FO 2-phospho-L-lactate transferase activity"/>
    <property type="evidence" value="ECO:0007669"/>
    <property type="project" value="InterPro"/>
</dbReference>
<comment type="caution">
    <text evidence="2">The sequence shown here is derived from an EMBL/GenBank/DDBJ whole genome shotgun (WGS) entry which is preliminary data.</text>
</comment>
<feature type="compositionally biased region" description="Polar residues" evidence="1">
    <location>
        <begin position="1"/>
        <end position="12"/>
    </location>
</feature>
<organism evidence="2 3">
    <name type="scientific">Collybiopsis confluens</name>
    <dbReference type="NCBI Taxonomy" id="2823264"/>
    <lineage>
        <taxon>Eukaryota</taxon>
        <taxon>Fungi</taxon>
        <taxon>Dikarya</taxon>
        <taxon>Basidiomycota</taxon>
        <taxon>Agaricomycotina</taxon>
        <taxon>Agaricomycetes</taxon>
        <taxon>Agaricomycetidae</taxon>
        <taxon>Agaricales</taxon>
        <taxon>Marasmiineae</taxon>
        <taxon>Omphalotaceae</taxon>
        <taxon>Collybiopsis</taxon>
    </lineage>
</organism>
<dbReference type="Gene3D" id="3.40.50.10680">
    <property type="entry name" value="CofD-like domains"/>
    <property type="match status" value="1"/>
</dbReference>
<dbReference type="OrthoDB" id="10267139at2759"/>
<feature type="region of interest" description="Disordered" evidence="1">
    <location>
        <begin position="1"/>
        <end position="29"/>
    </location>
</feature>
<proteinExistence type="predicted"/>
<dbReference type="InterPro" id="IPR002882">
    <property type="entry name" value="CofD"/>
</dbReference>